<reference evidence="1 2" key="2">
    <citation type="submission" date="2007-06" db="EMBL/GenBank/DDBJ databases">
        <title>Draft genome sequence of Pseudoflavonifractor capillosus ATCC 29799.</title>
        <authorList>
            <person name="Sudarsanam P."/>
            <person name="Ley R."/>
            <person name="Guruge J."/>
            <person name="Turnbaugh P.J."/>
            <person name="Mahowald M."/>
            <person name="Liep D."/>
            <person name="Gordon J."/>
        </authorList>
    </citation>
    <scope>NUCLEOTIDE SEQUENCE [LARGE SCALE GENOMIC DNA]</scope>
    <source>
        <strain evidence="1 2">ATCC 29799</strain>
    </source>
</reference>
<reference evidence="1 2" key="1">
    <citation type="submission" date="2007-04" db="EMBL/GenBank/DDBJ databases">
        <authorList>
            <person name="Fulton L."/>
            <person name="Clifton S."/>
            <person name="Fulton B."/>
            <person name="Xu J."/>
            <person name="Minx P."/>
            <person name="Pepin K.H."/>
            <person name="Johnson M."/>
            <person name="Thiruvilangam P."/>
            <person name="Bhonagiri V."/>
            <person name="Nash W.E."/>
            <person name="Mardis E.R."/>
            <person name="Wilson R.K."/>
        </authorList>
    </citation>
    <scope>NUCLEOTIDE SEQUENCE [LARGE SCALE GENOMIC DNA]</scope>
    <source>
        <strain evidence="1 2">ATCC 29799</strain>
    </source>
</reference>
<evidence type="ECO:0000313" key="2">
    <source>
        <dbReference type="Proteomes" id="UP000003639"/>
    </source>
</evidence>
<dbReference type="STRING" id="411467.BACCAP_03128"/>
<keyword evidence="2" id="KW-1185">Reference proteome</keyword>
<accession>A6NY29</accession>
<dbReference type="AlphaFoldDB" id="A6NY29"/>
<dbReference type="Proteomes" id="UP000003639">
    <property type="component" value="Unassembled WGS sequence"/>
</dbReference>
<protein>
    <submittedName>
        <fullName evidence="1">Uncharacterized protein</fullName>
    </submittedName>
</protein>
<name>A6NY29_9FIRM</name>
<sequence>MANLGHKWLQQLGLLGAASSEKICALAALEMNMRVPVGTDTYPMVWEGNVEGEKDAVQAVRRCMYHGSTTSENTFAAVGGSMDMLFKFLEDNDVATSHA</sequence>
<organism evidence="1 2">
    <name type="scientific">Pseudoflavonifractor capillosus ATCC 29799</name>
    <dbReference type="NCBI Taxonomy" id="411467"/>
    <lineage>
        <taxon>Bacteria</taxon>
        <taxon>Bacillati</taxon>
        <taxon>Bacillota</taxon>
        <taxon>Clostridia</taxon>
        <taxon>Eubacteriales</taxon>
        <taxon>Oscillospiraceae</taxon>
        <taxon>Pseudoflavonifractor</taxon>
    </lineage>
</organism>
<comment type="caution">
    <text evidence="1">The sequence shown here is derived from an EMBL/GenBank/DDBJ whole genome shotgun (WGS) entry which is preliminary data.</text>
</comment>
<dbReference type="RefSeq" id="WP_006573636.1">
    <property type="nucleotide sequence ID" value="NZ_AAXG02000028.1"/>
</dbReference>
<dbReference type="EMBL" id="AAXG02000028">
    <property type="protein sequence ID" value="EDM99199.1"/>
    <property type="molecule type" value="Genomic_DNA"/>
</dbReference>
<gene>
    <name evidence="1" type="ORF">BACCAP_03128</name>
</gene>
<proteinExistence type="predicted"/>
<evidence type="ECO:0000313" key="1">
    <source>
        <dbReference type="EMBL" id="EDM99199.1"/>
    </source>
</evidence>